<sequence>MAILVPNFKWGIFNRLLPLRLMNPCDSTLSIQVSFSSFPSIA</sequence>
<gene>
    <name evidence="1" type="ORF">HMPREF0322_04502</name>
</gene>
<protein>
    <submittedName>
        <fullName evidence="1">Uncharacterized protein</fullName>
    </submittedName>
</protein>
<dbReference type="HOGENOM" id="CLU_3250473_0_0_9"/>
<name>G9XU45_DESHA</name>
<dbReference type="Proteomes" id="UP000004416">
    <property type="component" value="Unassembled WGS sequence"/>
</dbReference>
<accession>G9XU45</accession>
<evidence type="ECO:0000313" key="1">
    <source>
        <dbReference type="EMBL" id="EHL04827.1"/>
    </source>
</evidence>
<reference evidence="1 2" key="1">
    <citation type="submission" date="2011-08" db="EMBL/GenBank/DDBJ databases">
        <authorList>
            <person name="Weinstock G."/>
            <person name="Sodergren E."/>
            <person name="Clifton S."/>
            <person name="Fulton L."/>
            <person name="Fulton B."/>
            <person name="Courtney L."/>
            <person name="Fronick C."/>
            <person name="Harrison M."/>
            <person name="Strong C."/>
            <person name="Farmer C."/>
            <person name="Delahaunty K."/>
            <person name="Markovic C."/>
            <person name="Hall O."/>
            <person name="Minx P."/>
            <person name="Tomlinson C."/>
            <person name="Mitreva M."/>
            <person name="Hou S."/>
            <person name="Chen J."/>
            <person name="Wollam A."/>
            <person name="Pepin K.H."/>
            <person name="Johnson M."/>
            <person name="Bhonagiri V."/>
            <person name="Zhang X."/>
            <person name="Suruliraj S."/>
            <person name="Warren W."/>
            <person name="Chinwalla A."/>
            <person name="Mardis E.R."/>
            <person name="Wilson R.K."/>
        </authorList>
    </citation>
    <scope>NUCLEOTIDE SEQUENCE [LARGE SCALE GENOMIC DNA]</scope>
    <source>
        <strain evidence="1 2">DP7</strain>
    </source>
</reference>
<dbReference type="EMBL" id="AFZX01000117">
    <property type="protein sequence ID" value="EHL04827.1"/>
    <property type="molecule type" value="Genomic_DNA"/>
</dbReference>
<proteinExistence type="predicted"/>
<comment type="caution">
    <text evidence="1">The sequence shown here is derived from an EMBL/GenBank/DDBJ whole genome shotgun (WGS) entry which is preliminary data.</text>
</comment>
<dbReference type="PATRIC" id="fig|537010.4.peg.4200"/>
<organism evidence="1 2">
    <name type="scientific">Desulfitobacterium hafniense DP7</name>
    <dbReference type="NCBI Taxonomy" id="537010"/>
    <lineage>
        <taxon>Bacteria</taxon>
        <taxon>Bacillati</taxon>
        <taxon>Bacillota</taxon>
        <taxon>Clostridia</taxon>
        <taxon>Eubacteriales</taxon>
        <taxon>Desulfitobacteriaceae</taxon>
        <taxon>Desulfitobacterium</taxon>
    </lineage>
</organism>
<dbReference type="AlphaFoldDB" id="G9XU45"/>
<evidence type="ECO:0000313" key="2">
    <source>
        <dbReference type="Proteomes" id="UP000004416"/>
    </source>
</evidence>